<keyword evidence="5 10" id="KW-0808">Transferase</keyword>
<proteinExistence type="predicted"/>
<protein>
    <recommendedName>
        <fullName evidence="4">dihydropteroate synthase</fullName>
        <ecNumber evidence="4">2.5.1.15</ecNumber>
    </recommendedName>
</protein>
<dbReference type="Proteomes" id="UP001209885">
    <property type="component" value="Unassembled WGS sequence"/>
</dbReference>
<dbReference type="CDD" id="cd00739">
    <property type="entry name" value="DHPS"/>
    <property type="match status" value="1"/>
</dbReference>
<dbReference type="InterPro" id="IPR045031">
    <property type="entry name" value="DHP_synth-like"/>
</dbReference>
<keyword evidence="11" id="KW-1185">Reference proteome</keyword>
<evidence type="ECO:0000256" key="5">
    <source>
        <dbReference type="ARBA" id="ARBA00022679"/>
    </source>
</evidence>
<dbReference type="GO" id="GO:0004156">
    <property type="term" value="F:dihydropteroate synthase activity"/>
    <property type="evidence" value="ECO:0007669"/>
    <property type="project" value="UniProtKB-EC"/>
</dbReference>
<dbReference type="Pfam" id="PF00809">
    <property type="entry name" value="Pterin_bind"/>
    <property type="match status" value="1"/>
</dbReference>
<name>A0ABT3RNN6_9BACT</name>
<dbReference type="PANTHER" id="PTHR20941">
    <property type="entry name" value="FOLATE SYNTHESIS PROTEINS"/>
    <property type="match status" value="1"/>
</dbReference>
<comment type="pathway">
    <text evidence="3">Cofactor biosynthesis; tetrahydrofolate biosynthesis; 7,8-dihydrofolate from 2-amino-4-hydroxy-6-hydroxymethyl-7,8-dihydropteridine diphosphate and 4-aminobenzoate: step 1/2.</text>
</comment>
<dbReference type="InterPro" id="IPR006390">
    <property type="entry name" value="DHP_synth_dom"/>
</dbReference>
<dbReference type="PANTHER" id="PTHR20941:SF1">
    <property type="entry name" value="FOLIC ACID SYNTHESIS PROTEIN FOL1"/>
    <property type="match status" value="1"/>
</dbReference>
<evidence type="ECO:0000259" key="9">
    <source>
        <dbReference type="PROSITE" id="PS50972"/>
    </source>
</evidence>
<evidence type="ECO:0000256" key="4">
    <source>
        <dbReference type="ARBA" id="ARBA00012458"/>
    </source>
</evidence>
<organism evidence="10 11">
    <name type="scientific">Mangrovivirga halotolerans</name>
    <dbReference type="NCBI Taxonomy" id="2993936"/>
    <lineage>
        <taxon>Bacteria</taxon>
        <taxon>Pseudomonadati</taxon>
        <taxon>Bacteroidota</taxon>
        <taxon>Cytophagia</taxon>
        <taxon>Cytophagales</taxon>
        <taxon>Mangrovivirgaceae</taxon>
        <taxon>Mangrovivirga</taxon>
    </lineage>
</organism>
<dbReference type="SUPFAM" id="SSF51717">
    <property type="entry name" value="Dihydropteroate synthetase-like"/>
    <property type="match status" value="1"/>
</dbReference>
<evidence type="ECO:0000313" key="11">
    <source>
        <dbReference type="Proteomes" id="UP001209885"/>
    </source>
</evidence>
<gene>
    <name evidence="10" type="primary">folP</name>
    <name evidence="10" type="ORF">OO013_06010</name>
</gene>
<evidence type="ECO:0000256" key="7">
    <source>
        <dbReference type="ARBA" id="ARBA00022842"/>
    </source>
</evidence>
<evidence type="ECO:0000256" key="1">
    <source>
        <dbReference type="ARBA" id="ARBA00000012"/>
    </source>
</evidence>
<evidence type="ECO:0000313" key="10">
    <source>
        <dbReference type="EMBL" id="MCX2743411.1"/>
    </source>
</evidence>
<comment type="caution">
    <text evidence="10">The sequence shown here is derived from an EMBL/GenBank/DDBJ whole genome shotgun (WGS) entry which is preliminary data.</text>
</comment>
<evidence type="ECO:0000256" key="6">
    <source>
        <dbReference type="ARBA" id="ARBA00022723"/>
    </source>
</evidence>
<dbReference type="InterPro" id="IPR000489">
    <property type="entry name" value="Pterin-binding_dom"/>
</dbReference>
<dbReference type="InterPro" id="IPR011005">
    <property type="entry name" value="Dihydropteroate_synth-like_sf"/>
</dbReference>
<comment type="catalytic activity">
    <reaction evidence="1">
        <text>(7,8-dihydropterin-6-yl)methyl diphosphate + 4-aminobenzoate = 7,8-dihydropteroate + diphosphate</text>
        <dbReference type="Rhea" id="RHEA:19949"/>
        <dbReference type="ChEBI" id="CHEBI:17836"/>
        <dbReference type="ChEBI" id="CHEBI:17839"/>
        <dbReference type="ChEBI" id="CHEBI:33019"/>
        <dbReference type="ChEBI" id="CHEBI:72950"/>
        <dbReference type="EC" id="2.5.1.15"/>
    </reaction>
</comment>
<comment type="cofactor">
    <cofactor evidence="2">
        <name>Mg(2+)</name>
        <dbReference type="ChEBI" id="CHEBI:18420"/>
    </cofactor>
</comment>
<dbReference type="RefSeq" id="WP_266055791.1">
    <property type="nucleotide sequence ID" value="NZ_JAPFQN010000003.1"/>
</dbReference>
<evidence type="ECO:0000256" key="8">
    <source>
        <dbReference type="ARBA" id="ARBA00022909"/>
    </source>
</evidence>
<dbReference type="Gene3D" id="3.20.20.20">
    <property type="entry name" value="Dihydropteroate synthase-like"/>
    <property type="match status" value="1"/>
</dbReference>
<keyword evidence="6" id="KW-0479">Metal-binding</keyword>
<keyword evidence="8" id="KW-0289">Folate biosynthesis</keyword>
<dbReference type="NCBIfam" id="TIGR01496">
    <property type="entry name" value="DHPS"/>
    <property type="match status" value="1"/>
</dbReference>
<keyword evidence="7" id="KW-0460">Magnesium</keyword>
<feature type="domain" description="Pterin-binding" evidence="9">
    <location>
        <begin position="15"/>
        <end position="266"/>
    </location>
</feature>
<dbReference type="PROSITE" id="PS00793">
    <property type="entry name" value="DHPS_2"/>
    <property type="match status" value="1"/>
</dbReference>
<dbReference type="EC" id="2.5.1.15" evidence="4"/>
<evidence type="ECO:0000256" key="3">
    <source>
        <dbReference type="ARBA" id="ARBA00004763"/>
    </source>
</evidence>
<accession>A0ABT3RNN6</accession>
<evidence type="ECO:0000256" key="2">
    <source>
        <dbReference type="ARBA" id="ARBA00001946"/>
    </source>
</evidence>
<sequence>MTLNIKGKLFDLSSPIVMGIINLTSDSFYKGSRTDENSLLEKAGKMIDEGAKILDLGAYSTRPGAADIPVDLEIQRIESAVAILKKHYPDTILSVDTFRSEIAERSLKLGADIINDVSGGDADEKMWDVIKAKNAPYIIMHMRGTPQTMTSLTDYENVTKEVFYSLAEKVKNLRESGVSDLIIDPGFGFAKTLEQNYEMLKNLAYFKEIGVPLLVGVSRKSMIHKPLGINADSALNGTTAINMVALERGAKILRVHDVKEAVECVKLFNLINT</sequence>
<dbReference type="PROSITE" id="PS50972">
    <property type="entry name" value="PTERIN_BINDING"/>
    <property type="match status" value="1"/>
</dbReference>
<reference evidence="10 11" key="1">
    <citation type="submission" date="2022-11" db="EMBL/GenBank/DDBJ databases">
        <title>The characterization of three novel Bacteroidetes species and genomic analysis of their roles in tidal elemental geochemical cycles.</title>
        <authorList>
            <person name="Ma K."/>
        </authorList>
    </citation>
    <scope>NUCLEOTIDE SEQUENCE [LARGE SCALE GENOMIC DNA]</scope>
    <source>
        <strain evidence="10 11">M17</strain>
    </source>
</reference>
<dbReference type="EMBL" id="JAPFQN010000003">
    <property type="protein sequence ID" value="MCX2743411.1"/>
    <property type="molecule type" value="Genomic_DNA"/>
</dbReference>